<evidence type="ECO:0000256" key="1">
    <source>
        <dbReference type="SAM" id="Phobius"/>
    </source>
</evidence>
<evidence type="ECO:0000313" key="7">
    <source>
        <dbReference type="EMBL" id="AKV83302.1"/>
    </source>
</evidence>
<organism evidence="2 8">
    <name type="scientific">Metallosphaera sedula</name>
    <dbReference type="NCBI Taxonomy" id="43687"/>
    <lineage>
        <taxon>Archaea</taxon>
        <taxon>Thermoproteota</taxon>
        <taxon>Thermoprotei</taxon>
        <taxon>Sulfolobales</taxon>
        <taxon>Sulfolobaceae</taxon>
        <taxon>Metallosphaera</taxon>
    </lineage>
</organism>
<keyword evidence="1" id="KW-1133">Transmembrane helix</keyword>
<evidence type="ECO:0000313" key="10">
    <source>
        <dbReference type="Proteomes" id="UP000061362"/>
    </source>
</evidence>
<dbReference type="Proteomes" id="UP000062475">
    <property type="component" value="Chromosome"/>
</dbReference>
<protein>
    <submittedName>
        <fullName evidence="2">Uncharacterized protein</fullName>
    </submittedName>
</protein>
<name>A0A088E547_9CREN</name>
<proteinExistence type="predicted"/>
<feature type="transmembrane region" description="Helical" evidence="1">
    <location>
        <begin position="6"/>
        <end position="25"/>
    </location>
</feature>
<accession>A0A088E547</accession>
<evidence type="ECO:0000313" key="3">
    <source>
        <dbReference type="EMBL" id="AKV74328.1"/>
    </source>
</evidence>
<evidence type="ECO:0000313" key="2">
    <source>
        <dbReference type="EMBL" id="AIM27456.1"/>
    </source>
</evidence>
<dbReference type="PATRIC" id="fig|43687.5.peg.1434"/>
<evidence type="ECO:0000313" key="6">
    <source>
        <dbReference type="EMBL" id="AKV81064.1"/>
    </source>
</evidence>
<dbReference type="OMA" id="FTAYGVH"/>
<evidence type="ECO:0000313" key="12">
    <source>
        <dbReference type="Proteomes" id="UP000062475"/>
    </source>
</evidence>
<dbReference type="Proteomes" id="UP000068832">
    <property type="component" value="Chromosome"/>
</dbReference>
<evidence type="ECO:0000313" key="5">
    <source>
        <dbReference type="EMBL" id="AKV78819.1"/>
    </source>
</evidence>
<dbReference type="RefSeq" id="WP_012021258.1">
    <property type="nucleotide sequence ID" value="NZ_CP008822.1"/>
</dbReference>
<evidence type="ECO:0000313" key="9">
    <source>
        <dbReference type="Proteomes" id="UP000056255"/>
    </source>
</evidence>
<sequence length="190" mass="20948">MALPLLPIAVGFFGLGTGYFVYGGWEVTNFPSSSESLNKGLGQWGLWMPGFMQFLTGLILWTYITVFHVSTTNAIYMAAVAFTAYGVHWFAMGLNKHFGGDTRIDGYMAIAFLWLSIIGALVFYDVGDVSVGILFTLLTLVYISDIPASLTGSRLWIRIKGAFHLITAVWLMYLTFAAITTFALGWTLPL</sequence>
<reference evidence="2 8" key="1">
    <citation type="journal article" date="2014" name="J. Bacteriol.">
        <title>Role of an Archaeal PitA Transporter in the Copper and Arsenic Resistance of Metallosphaera sedula, an Extreme Thermoacidophile.</title>
        <authorList>
            <person name="McCarthy S."/>
            <person name="Ai C."/>
            <person name="Wheaton G."/>
            <person name="Tevatia R."/>
            <person name="Eckrich V."/>
            <person name="Kelly R."/>
            <person name="Blum P."/>
        </authorList>
    </citation>
    <scope>NUCLEOTIDE SEQUENCE [LARGE SCALE GENOMIC DNA]</scope>
    <source>
        <strain evidence="2 8">CuR1</strain>
    </source>
</reference>
<dbReference type="Proteomes" id="UP000056255">
    <property type="component" value="Chromosome"/>
</dbReference>
<dbReference type="EMBL" id="CP012175">
    <property type="protein sequence ID" value="AKV81064.1"/>
    <property type="molecule type" value="Genomic_DNA"/>
</dbReference>
<dbReference type="EMBL" id="CP012176">
    <property type="protein sequence ID" value="AKV83302.1"/>
    <property type="molecule type" value="Genomic_DNA"/>
</dbReference>
<gene>
    <name evidence="2" type="ORF">HA72_1313</name>
    <name evidence="3" type="ORF">MsedA_1331</name>
    <name evidence="4" type="ORF">MsedB_1333</name>
    <name evidence="5" type="ORF">MsedC_1331</name>
    <name evidence="6" type="ORF">MsedD_1332</name>
    <name evidence="7" type="ORF">MsedE_1337</name>
</gene>
<feature type="transmembrane region" description="Helical" evidence="1">
    <location>
        <begin position="106"/>
        <end position="124"/>
    </location>
</feature>
<evidence type="ECO:0000313" key="11">
    <source>
        <dbReference type="Proteomes" id="UP000062398"/>
    </source>
</evidence>
<feature type="transmembrane region" description="Helical" evidence="1">
    <location>
        <begin position="74"/>
        <end position="94"/>
    </location>
</feature>
<evidence type="ECO:0000313" key="8">
    <source>
        <dbReference type="Proteomes" id="UP000029084"/>
    </source>
</evidence>
<dbReference type="Proteomes" id="UP000062398">
    <property type="component" value="Chromosome"/>
</dbReference>
<reference evidence="7 9" key="3">
    <citation type="submission" date="2015-07" db="EMBL/GenBank/DDBJ databases">
        <title>Physiological, transcriptional responses and genome re-sequencing of acid resistant extremely thermoacidophilic Metallosphaera sedula SARC-M1.</title>
        <authorList>
            <person name="Ai C."/>
            <person name="McCarthy S."/>
            <person name="Eckrich V."/>
            <person name="Rudrappa D."/>
            <person name="Qiu G."/>
            <person name="Blum P."/>
        </authorList>
    </citation>
    <scope>NUCLEOTIDE SEQUENCE [LARGE SCALE GENOMIC DNA]</scope>
    <source>
        <strain evidence="7 9">SARC-M1</strain>
    </source>
</reference>
<dbReference type="EMBL" id="CP008822">
    <property type="protein sequence ID" value="AIM27456.1"/>
    <property type="molecule type" value="Genomic_DNA"/>
</dbReference>
<keyword evidence="1" id="KW-0812">Transmembrane</keyword>
<dbReference type="GeneID" id="91755812"/>
<dbReference type="EMBL" id="CP012173">
    <property type="protein sequence ID" value="AKV76567.1"/>
    <property type="molecule type" value="Genomic_DNA"/>
</dbReference>
<dbReference type="EMBL" id="CP012174">
    <property type="protein sequence ID" value="AKV78819.1"/>
    <property type="molecule type" value="Genomic_DNA"/>
</dbReference>
<evidence type="ECO:0000313" key="4">
    <source>
        <dbReference type="EMBL" id="AKV76567.1"/>
    </source>
</evidence>
<reference evidence="10 11" key="2">
    <citation type="journal article" date="2015" name="Genome Announc.">
        <title>Complete Genome Sequences of Evolved Arsenate-Resistant Metallosphaera sedula Strains.</title>
        <authorList>
            <person name="Ai C."/>
            <person name="McCarthy S."/>
            <person name="Schackwitz W."/>
            <person name="Martin J."/>
            <person name="Lipzen A."/>
            <person name="Blum P."/>
        </authorList>
    </citation>
    <scope>NUCLEOTIDE SEQUENCE [LARGE SCALE GENOMIC DNA]</scope>
    <source>
        <strain evidence="5 11">ARS120-1</strain>
        <strain evidence="6 10">ARS120-2</strain>
        <strain evidence="3 13">ARS50-1</strain>
        <strain evidence="4 12">ARS50-2</strain>
    </source>
</reference>
<feature type="transmembrane region" description="Helical" evidence="1">
    <location>
        <begin position="46"/>
        <end position="68"/>
    </location>
</feature>
<dbReference type="Proteomes" id="UP000029084">
    <property type="component" value="Chromosome"/>
</dbReference>
<evidence type="ECO:0000313" key="13">
    <source>
        <dbReference type="Proteomes" id="UP000068832"/>
    </source>
</evidence>
<dbReference type="AlphaFoldDB" id="A0A088E547"/>
<feature type="transmembrane region" description="Helical" evidence="1">
    <location>
        <begin position="130"/>
        <end position="150"/>
    </location>
</feature>
<feature type="transmembrane region" description="Helical" evidence="1">
    <location>
        <begin position="162"/>
        <end position="188"/>
    </location>
</feature>
<keyword evidence="1" id="KW-0472">Membrane</keyword>
<dbReference type="EMBL" id="CP012172">
    <property type="protein sequence ID" value="AKV74328.1"/>
    <property type="molecule type" value="Genomic_DNA"/>
</dbReference>
<dbReference type="Proteomes" id="UP000061362">
    <property type="component" value="Chromosome"/>
</dbReference>
<dbReference type="OrthoDB" id="55583at2157"/>